<feature type="transmembrane region" description="Helical" evidence="5">
    <location>
        <begin position="43"/>
        <end position="66"/>
    </location>
</feature>
<keyword evidence="3 5" id="KW-1133">Transmembrane helix</keyword>
<dbReference type="RefSeq" id="WP_113888837.1">
    <property type="nucleotide sequence ID" value="NZ_QNRK01000008.1"/>
</dbReference>
<dbReference type="AlphaFoldDB" id="A0A366FN41"/>
<evidence type="ECO:0000256" key="1">
    <source>
        <dbReference type="ARBA" id="ARBA00022475"/>
    </source>
</evidence>
<gene>
    <name evidence="6" type="ORF">DFR50_10893</name>
</gene>
<reference evidence="6 7" key="1">
    <citation type="submission" date="2018-06" db="EMBL/GenBank/DDBJ databases">
        <title>Genomic Encyclopedia of Type Strains, Phase IV (KMG-IV): sequencing the most valuable type-strain genomes for metagenomic binning, comparative biology and taxonomic classification.</title>
        <authorList>
            <person name="Goeker M."/>
        </authorList>
    </citation>
    <scope>NUCLEOTIDE SEQUENCE [LARGE SCALE GENOMIC DNA]</scope>
    <source>
        <strain evidence="6 7">DSM 24875</strain>
    </source>
</reference>
<evidence type="ECO:0000256" key="2">
    <source>
        <dbReference type="ARBA" id="ARBA00022692"/>
    </source>
</evidence>
<keyword evidence="4 5" id="KW-0472">Membrane</keyword>
<proteinExistence type="predicted"/>
<evidence type="ECO:0000313" key="7">
    <source>
        <dbReference type="Proteomes" id="UP000253529"/>
    </source>
</evidence>
<name>A0A366FN41_9HYPH</name>
<accession>A0A366FN41</accession>
<organism evidence="6 7">
    <name type="scientific">Roseiarcus fermentans</name>
    <dbReference type="NCBI Taxonomy" id="1473586"/>
    <lineage>
        <taxon>Bacteria</taxon>
        <taxon>Pseudomonadati</taxon>
        <taxon>Pseudomonadota</taxon>
        <taxon>Alphaproteobacteria</taxon>
        <taxon>Hyphomicrobiales</taxon>
        <taxon>Roseiarcaceae</taxon>
        <taxon>Roseiarcus</taxon>
    </lineage>
</organism>
<protein>
    <submittedName>
        <fullName evidence="6">Uncharacterized protein DUF1656</fullName>
    </submittedName>
</protein>
<comment type="caution">
    <text evidence="6">The sequence shown here is derived from an EMBL/GenBank/DDBJ whole genome shotgun (WGS) entry which is preliminary data.</text>
</comment>
<dbReference type="Proteomes" id="UP000253529">
    <property type="component" value="Unassembled WGS sequence"/>
</dbReference>
<sequence length="70" mass="7736">MRFSEVDLLGVFVAPAAPILVAAALAFLILRRATDRLGVLRRVWHPALFEFAVYVILVSSLTLWLAREGG</sequence>
<feature type="transmembrane region" description="Helical" evidence="5">
    <location>
        <begin position="12"/>
        <end position="31"/>
    </location>
</feature>
<dbReference type="InterPro" id="IPR012451">
    <property type="entry name" value="DUF1656"/>
</dbReference>
<dbReference type="OrthoDB" id="7021192at2"/>
<dbReference type="Pfam" id="PF07869">
    <property type="entry name" value="DUF1656"/>
    <property type="match status" value="1"/>
</dbReference>
<evidence type="ECO:0000256" key="3">
    <source>
        <dbReference type="ARBA" id="ARBA00022989"/>
    </source>
</evidence>
<evidence type="ECO:0000256" key="5">
    <source>
        <dbReference type="SAM" id="Phobius"/>
    </source>
</evidence>
<keyword evidence="1" id="KW-1003">Cell membrane</keyword>
<keyword evidence="2 5" id="KW-0812">Transmembrane</keyword>
<keyword evidence="7" id="KW-1185">Reference proteome</keyword>
<evidence type="ECO:0000313" key="6">
    <source>
        <dbReference type="EMBL" id="RBP15536.1"/>
    </source>
</evidence>
<dbReference type="EMBL" id="QNRK01000008">
    <property type="protein sequence ID" value="RBP15536.1"/>
    <property type="molecule type" value="Genomic_DNA"/>
</dbReference>
<evidence type="ECO:0000256" key="4">
    <source>
        <dbReference type="ARBA" id="ARBA00023136"/>
    </source>
</evidence>